<dbReference type="InterPro" id="IPR037550">
    <property type="entry name" value="Sec23_C"/>
</dbReference>
<evidence type="ECO:0000256" key="4">
    <source>
        <dbReference type="ARBA" id="ARBA00022833"/>
    </source>
</evidence>
<dbReference type="GO" id="GO:0005789">
    <property type="term" value="C:endoplasmic reticulum membrane"/>
    <property type="evidence" value="ECO:0007669"/>
    <property type="project" value="UniProtKB-SubCell"/>
</dbReference>
<dbReference type="PANTHER" id="PTHR11141:SF2">
    <property type="entry name" value="PROTEIN TRANSPORT PROTEIN SEC23 C"/>
    <property type="match status" value="1"/>
</dbReference>
<feature type="domain" description="Sec23/Sec24 trunk" evidence="13">
    <location>
        <begin position="125"/>
        <end position="365"/>
    </location>
</feature>
<evidence type="ECO:0000256" key="8">
    <source>
        <dbReference type="ARBA" id="ARBA00023329"/>
    </source>
</evidence>
<dbReference type="FunFam" id="3.40.20.10:FF:000014">
    <property type="entry name" value="Protein transport protein SEC23"/>
    <property type="match status" value="1"/>
</dbReference>
<dbReference type="InterPro" id="IPR007123">
    <property type="entry name" value="Gelsolin-like_dom"/>
</dbReference>
<evidence type="ECO:0000256" key="1">
    <source>
        <dbReference type="ARBA" id="ARBA00022448"/>
    </source>
</evidence>
<dbReference type="SUPFAM" id="SSF81995">
    <property type="entry name" value="beta-sandwich domain of Sec23/24"/>
    <property type="match status" value="1"/>
</dbReference>
<evidence type="ECO:0000256" key="10">
    <source>
        <dbReference type="RuleBase" id="RU365030"/>
    </source>
</evidence>
<keyword evidence="2 10" id="KW-0479">Metal-binding</keyword>
<keyword evidence="8 10" id="KW-0968">Cytoplasmic vesicle</keyword>
<dbReference type="Gene3D" id="1.20.120.730">
    <property type="entry name" value="Sec23/Sec24 helical domain"/>
    <property type="match status" value="1"/>
</dbReference>
<evidence type="ECO:0000259" key="12">
    <source>
        <dbReference type="Pfam" id="PF04810"/>
    </source>
</evidence>
<keyword evidence="17" id="KW-1185">Reference proteome</keyword>
<dbReference type="InterPro" id="IPR036174">
    <property type="entry name" value="Znf_Sec23_Sec24_sf"/>
</dbReference>
<dbReference type="SUPFAM" id="SSF53300">
    <property type="entry name" value="vWA-like"/>
    <property type="match status" value="1"/>
</dbReference>
<comment type="subcellular location">
    <subcellularLocation>
        <location evidence="10">Cytoplasmic vesicle</location>
        <location evidence="10">COPII-coated vesicle membrane</location>
        <topology evidence="10">Peripheral membrane protein</topology>
        <orientation evidence="10">Cytoplasmic side</orientation>
    </subcellularLocation>
    <subcellularLocation>
        <location evidence="10">Endoplasmic reticulum membrane</location>
        <topology evidence="10">Peripheral membrane protein</topology>
        <orientation evidence="10">Cytoplasmic side</orientation>
    </subcellularLocation>
</comment>
<dbReference type="FunFam" id="3.40.50.410:FF:000008">
    <property type="entry name" value="Protein transport protein SEC23"/>
    <property type="match status" value="1"/>
</dbReference>
<gene>
    <name evidence="16" type="ORF">Ahy_A09g045916</name>
</gene>
<dbReference type="InterPro" id="IPR036175">
    <property type="entry name" value="Sec23/24_helical_dom_sf"/>
</dbReference>
<evidence type="ECO:0000256" key="3">
    <source>
        <dbReference type="ARBA" id="ARBA00022824"/>
    </source>
</evidence>
<keyword evidence="3 10" id="KW-0256">Endoplasmic reticulum</keyword>
<dbReference type="GO" id="GO:0070971">
    <property type="term" value="C:endoplasmic reticulum exit site"/>
    <property type="evidence" value="ECO:0007669"/>
    <property type="project" value="TreeGrafter"/>
</dbReference>
<dbReference type="Proteomes" id="UP000289738">
    <property type="component" value="Chromosome A09"/>
</dbReference>
<dbReference type="GO" id="GO:0005096">
    <property type="term" value="F:GTPase activator activity"/>
    <property type="evidence" value="ECO:0007669"/>
    <property type="project" value="TreeGrafter"/>
</dbReference>
<feature type="domain" description="Zinc finger Sec23/Sec24-type" evidence="12">
    <location>
        <begin position="56"/>
        <end position="94"/>
    </location>
</feature>
<protein>
    <recommendedName>
        <fullName evidence="10">Protein transport protein SEC23</fullName>
    </recommendedName>
</protein>
<comment type="function">
    <text evidence="9 10">Component of the coat protein complex II (COPII) which promotes the formation of transport vesicles from the endoplasmic reticulum (ER). The coat has two main functions, the physical deformation of the endoplasmic reticulum membrane into vesicles and the selection of cargo molecules.</text>
</comment>
<keyword evidence="5 10" id="KW-0931">ER-Golgi transport</keyword>
<dbReference type="Pfam" id="PF08033">
    <property type="entry name" value="Sec23_BS"/>
    <property type="match status" value="1"/>
</dbReference>
<proteinExistence type="inferred from homology"/>
<dbReference type="GO" id="GO:0030127">
    <property type="term" value="C:COPII vesicle coat"/>
    <property type="evidence" value="ECO:0007669"/>
    <property type="project" value="InterPro"/>
</dbReference>
<keyword evidence="1 10" id="KW-0813">Transport</keyword>
<dbReference type="PANTHER" id="PTHR11141">
    <property type="entry name" value="PROTEIN TRANSPORT PROTEIN SEC23"/>
    <property type="match status" value="1"/>
</dbReference>
<dbReference type="InterPro" id="IPR012990">
    <property type="entry name" value="Beta-sandwich_Sec23_24"/>
</dbReference>
<dbReference type="Pfam" id="PF04815">
    <property type="entry name" value="Sec23_helical"/>
    <property type="match status" value="1"/>
</dbReference>
<dbReference type="InterPro" id="IPR036180">
    <property type="entry name" value="Gelsolin-like_dom_sf"/>
</dbReference>
<evidence type="ECO:0000256" key="5">
    <source>
        <dbReference type="ARBA" id="ARBA00022892"/>
    </source>
</evidence>
<dbReference type="Gene3D" id="2.30.30.380">
    <property type="entry name" value="Zn-finger domain of Sec23/24"/>
    <property type="match status" value="1"/>
</dbReference>
<feature type="domain" description="Gelsolin-like" evidence="11">
    <location>
        <begin position="667"/>
        <end position="754"/>
    </location>
</feature>
<evidence type="ECO:0000313" key="17">
    <source>
        <dbReference type="Proteomes" id="UP000289738"/>
    </source>
</evidence>
<dbReference type="InterPro" id="IPR006900">
    <property type="entry name" value="Sec23/24_helical_dom"/>
</dbReference>
<accession>A0A445BNI6</accession>
<dbReference type="GO" id="GO:0008270">
    <property type="term" value="F:zinc ion binding"/>
    <property type="evidence" value="ECO:0007669"/>
    <property type="project" value="InterPro"/>
</dbReference>
<dbReference type="GO" id="GO:0006886">
    <property type="term" value="P:intracellular protein transport"/>
    <property type="evidence" value="ECO:0007669"/>
    <property type="project" value="InterPro"/>
</dbReference>
<dbReference type="SUPFAM" id="SSF82919">
    <property type="entry name" value="Zn-finger domain of Sec23/24"/>
    <property type="match status" value="1"/>
</dbReference>
<dbReference type="InterPro" id="IPR029006">
    <property type="entry name" value="ADF-H/Gelsolin-like_dom_sf"/>
</dbReference>
<dbReference type="InterPro" id="IPR006896">
    <property type="entry name" value="Sec23/24_trunk_dom"/>
</dbReference>
<dbReference type="Gene3D" id="2.60.40.1670">
    <property type="entry name" value="beta-sandwich domain of Sec23/24"/>
    <property type="match status" value="1"/>
</dbReference>
<comment type="caution">
    <text evidence="16">The sequence shown here is derived from an EMBL/GenBank/DDBJ whole genome shotgun (WGS) entry which is preliminary data.</text>
</comment>
<feature type="domain" description="Sec23/Sec24 helical" evidence="14">
    <location>
        <begin position="554"/>
        <end position="652"/>
    </location>
</feature>
<evidence type="ECO:0000259" key="15">
    <source>
        <dbReference type="Pfam" id="PF08033"/>
    </source>
</evidence>
<dbReference type="SUPFAM" id="SSF82754">
    <property type="entry name" value="C-terminal, gelsolin-like domain of Sec23/24"/>
    <property type="match status" value="1"/>
</dbReference>
<feature type="domain" description="Sec23/Sec24 beta-sandwich" evidence="15">
    <location>
        <begin position="422"/>
        <end position="527"/>
    </location>
</feature>
<dbReference type="STRING" id="3818.A0A445BNI6"/>
<dbReference type="EMBL" id="SDMP01000009">
    <property type="protein sequence ID" value="RYR40206.1"/>
    <property type="molecule type" value="Genomic_DNA"/>
</dbReference>
<reference evidence="16 17" key="1">
    <citation type="submission" date="2019-01" db="EMBL/GenBank/DDBJ databases">
        <title>Sequencing of cultivated peanut Arachis hypogaea provides insights into genome evolution and oil improvement.</title>
        <authorList>
            <person name="Chen X."/>
        </authorList>
    </citation>
    <scope>NUCLEOTIDE SEQUENCE [LARGE SCALE GENOMIC DNA]</scope>
    <source>
        <strain evidence="17">cv. Fuhuasheng</strain>
        <tissue evidence="16">Leaves</tissue>
    </source>
</reference>
<dbReference type="InterPro" id="IPR036465">
    <property type="entry name" value="vWFA_dom_sf"/>
</dbReference>
<dbReference type="Pfam" id="PF04811">
    <property type="entry name" value="Sec23_trunk"/>
    <property type="match status" value="1"/>
</dbReference>
<evidence type="ECO:0000256" key="2">
    <source>
        <dbReference type="ARBA" id="ARBA00022723"/>
    </source>
</evidence>
<evidence type="ECO:0000259" key="13">
    <source>
        <dbReference type="Pfam" id="PF04811"/>
    </source>
</evidence>
<dbReference type="FunFam" id="1.20.120.730:FF:000005">
    <property type="entry name" value="Protein transport protein SEC23"/>
    <property type="match status" value="1"/>
</dbReference>
<evidence type="ECO:0000256" key="7">
    <source>
        <dbReference type="ARBA" id="ARBA00023136"/>
    </source>
</evidence>
<sequence>MAEFLDLESQDGVRMPWNVIPGTKQEAANAVVPVAVIYTPIKHFPSSAAPLLPYQPQRCRTCRSVLNPFCIVDFAAKIWICPFCFQRNHFPPHYASISDDNLPAELFPQYTTIEYASTPDPTATVPPVFLFVVDTCVIEEEIGYLRSALLQAVELLPENSLVGLVTFGTFVHVHELGFAQVPKTYVFKGSKDVSKDQLLEQMCFFANKPKPAVGVIAGARDGLSRESISRFLVPASECEFTLNSVLEELQKDPWPVPADQRATRCTSTALSIAASLLGACVPGSAARIMAFIGGPATEGPAPIVSKQLTEPIRSHKDLDKDSVPHYHKCVKFYDGLAKQLVHQGHVLDLFACALDQADKALIAKLTIFCILFCPQVGIAELKTAVERTGGLVVLAESFGHSVFKDSLKRIFQASNYDLGLSSNGIFEINCSKDLKVQGIIGPCATLEKKTPLCSDTVIGQGGTSAWKMCGLDKSTSLCLFFDVVRKETPDATVQSTSNQFYFQFLTYYQSNSGEMRLRVTTLSRRWVAGPGSSQASFHLLPFDAFYLDLIAGFDQEAAAIVMARQVSFKMETEAEFDPIRWLDKALINLCSRFGEYQKDSPTSFSLSPRLSIFPQFMFHLRRSQFVQVFNNSPDETAYFRMILNRENVANSVVMVQPSLITYSFHSGPEPALLDVAAIAADRILLLDSFFTVVIFHGSTIAQWRKAGYHNEPEHQAFAQLLRAPHDDAESIIKERFPVPRLVVCDQHGSQARFLLAKLNPSATYNSDAALPGGDIIFTDDVSFEVFLDHLQRLVVQ</sequence>
<dbReference type="GO" id="GO:0090110">
    <property type="term" value="P:COPII-coated vesicle cargo loading"/>
    <property type="evidence" value="ECO:0007669"/>
    <property type="project" value="TreeGrafter"/>
</dbReference>
<dbReference type="AlphaFoldDB" id="A0A445BNI6"/>
<evidence type="ECO:0000256" key="6">
    <source>
        <dbReference type="ARBA" id="ARBA00022927"/>
    </source>
</evidence>
<dbReference type="Pfam" id="PF00626">
    <property type="entry name" value="Gelsolin"/>
    <property type="match status" value="1"/>
</dbReference>
<evidence type="ECO:0000259" key="14">
    <source>
        <dbReference type="Pfam" id="PF04815"/>
    </source>
</evidence>
<dbReference type="SUPFAM" id="SSF81811">
    <property type="entry name" value="Helical domain of Sec23/24"/>
    <property type="match status" value="1"/>
</dbReference>
<dbReference type="Gene3D" id="3.40.50.410">
    <property type="entry name" value="von Willebrand factor, type A domain"/>
    <property type="match status" value="1"/>
</dbReference>
<dbReference type="Pfam" id="PF04810">
    <property type="entry name" value="zf-Sec23_Sec24"/>
    <property type="match status" value="1"/>
</dbReference>
<keyword evidence="7 10" id="KW-0472">Membrane</keyword>
<organism evidence="16 17">
    <name type="scientific">Arachis hypogaea</name>
    <name type="common">Peanut</name>
    <dbReference type="NCBI Taxonomy" id="3818"/>
    <lineage>
        <taxon>Eukaryota</taxon>
        <taxon>Viridiplantae</taxon>
        <taxon>Streptophyta</taxon>
        <taxon>Embryophyta</taxon>
        <taxon>Tracheophyta</taxon>
        <taxon>Spermatophyta</taxon>
        <taxon>Magnoliopsida</taxon>
        <taxon>eudicotyledons</taxon>
        <taxon>Gunneridae</taxon>
        <taxon>Pentapetalae</taxon>
        <taxon>rosids</taxon>
        <taxon>fabids</taxon>
        <taxon>Fabales</taxon>
        <taxon>Fabaceae</taxon>
        <taxon>Papilionoideae</taxon>
        <taxon>50 kb inversion clade</taxon>
        <taxon>dalbergioids sensu lato</taxon>
        <taxon>Dalbergieae</taxon>
        <taxon>Pterocarpus clade</taxon>
        <taxon>Arachis</taxon>
    </lineage>
</organism>
<keyword evidence="6 10" id="KW-0653">Protein transport</keyword>
<dbReference type="InterPro" id="IPR037364">
    <property type="entry name" value="Sec23"/>
</dbReference>
<keyword evidence="4 10" id="KW-0862">Zinc</keyword>
<dbReference type="CDD" id="cd11287">
    <property type="entry name" value="Sec23_C"/>
    <property type="match status" value="1"/>
</dbReference>
<evidence type="ECO:0000313" key="16">
    <source>
        <dbReference type="EMBL" id="RYR40206.1"/>
    </source>
</evidence>
<dbReference type="Gene3D" id="3.40.20.10">
    <property type="entry name" value="Severin"/>
    <property type="match status" value="1"/>
</dbReference>
<comment type="similarity">
    <text evidence="10">Belongs to the SEC23/SEC24 family. SEC23 subfamily.</text>
</comment>
<dbReference type="FunFam" id="2.30.30.380:FF:000001">
    <property type="entry name" value="Protein transport protein SEC23"/>
    <property type="match status" value="1"/>
</dbReference>
<dbReference type="InterPro" id="IPR006895">
    <property type="entry name" value="Znf_Sec23_Sec24"/>
</dbReference>
<name>A0A445BNI6_ARAHY</name>
<evidence type="ECO:0000259" key="11">
    <source>
        <dbReference type="Pfam" id="PF00626"/>
    </source>
</evidence>
<keyword evidence="10" id="KW-0963">Cytoplasm</keyword>
<evidence type="ECO:0000256" key="9">
    <source>
        <dbReference type="ARBA" id="ARBA00025471"/>
    </source>
</evidence>